<feature type="compositionally biased region" description="Pro residues" evidence="3">
    <location>
        <begin position="34"/>
        <end position="49"/>
    </location>
</feature>
<sequence length="251" mass="27443">MEGKDRNSKKQLLKTMMNLKNIRSAPITGQPVQFPLPPPPPPPPHPQSPTSPRSTASSGLVTVVSPCAACKILRRRCVEKCVLAPYFPPTDPCKFTKAHRVFGAANIIKLLQELPELKRVDAVNSLVYEANARLRDPVYGCAGAISRLQDQISELKAELARTQAELARTQAELARTQAEAANLQCENSNSIALIYMEMEKFNQATAVAGGGGGNCNSAVFQQQQQQQYAMMDTSCFLDESNLSSGWEPLWA</sequence>
<comment type="caution">
    <text evidence="5">The sequence shown here is derived from an EMBL/GenBank/DDBJ whole genome shotgun (WGS) entry which is preliminary data.</text>
</comment>
<dbReference type="InterPro" id="IPR004883">
    <property type="entry name" value="LOB"/>
</dbReference>
<dbReference type="Proteomes" id="UP001345219">
    <property type="component" value="Chromosome 5"/>
</dbReference>
<feature type="domain" description="LOB" evidence="4">
    <location>
        <begin position="65"/>
        <end position="166"/>
    </location>
</feature>
<evidence type="ECO:0000256" key="2">
    <source>
        <dbReference type="SAM" id="Coils"/>
    </source>
</evidence>
<feature type="coiled-coil region" evidence="2">
    <location>
        <begin position="145"/>
        <end position="186"/>
    </location>
</feature>
<dbReference type="PANTHER" id="PTHR31301">
    <property type="entry name" value="LOB DOMAIN-CONTAINING PROTEIN 4-RELATED"/>
    <property type="match status" value="1"/>
</dbReference>
<feature type="region of interest" description="Disordered" evidence="3">
    <location>
        <begin position="27"/>
        <end position="57"/>
    </location>
</feature>
<dbReference type="EMBL" id="JAXIOK010000010">
    <property type="protein sequence ID" value="KAK4761187.1"/>
    <property type="molecule type" value="Genomic_DNA"/>
</dbReference>
<gene>
    <name evidence="5" type="ORF">SAY87_006080</name>
</gene>
<organism evidence="5 6">
    <name type="scientific">Trapa incisa</name>
    <dbReference type="NCBI Taxonomy" id="236973"/>
    <lineage>
        <taxon>Eukaryota</taxon>
        <taxon>Viridiplantae</taxon>
        <taxon>Streptophyta</taxon>
        <taxon>Embryophyta</taxon>
        <taxon>Tracheophyta</taxon>
        <taxon>Spermatophyta</taxon>
        <taxon>Magnoliopsida</taxon>
        <taxon>eudicotyledons</taxon>
        <taxon>Gunneridae</taxon>
        <taxon>Pentapetalae</taxon>
        <taxon>rosids</taxon>
        <taxon>malvids</taxon>
        <taxon>Myrtales</taxon>
        <taxon>Lythraceae</taxon>
        <taxon>Trapa</taxon>
    </lineage>
</organism>
<keyword evidence="2" id="KW-0175">Coiled coil</keyword>
<dbReference type="Pfam" id="PF03195">
    <property type="entry name" value="LOB"/>
    <property type="match status" value="1"/>
</dbReference>
<reference evidence="5 6" key="1">
    <citation type="journal article" date="2023" name="Hortic Res">
        <title>Pangenome of water caltrop reveals structural variations and asymmetric subgenome divergence after allopolyploidization.</title>
        <authorList>
            <person name="Zhang X."/>
            <person name="Chen Y."/>
            <person name="Wang L."/>
            <person name="Yuan Y."/>
            <person name="Fang M."/>
            <person name="Shi L."/>
            <person name="Lu R."/>
            <person name="Comes H.P."/>
            <person name="Ma Y."/>
            <person name="Chen Y."/>
            <person name="Huang G."/>
            <person name="Zhou Y."/>
            <person name="Zheng Z."/>
            <person name="Qiu Y."/>
        </authorList>
    </citation>
    <scope>NUCLEOTIDE SEQUENCE [LARGE SCALE GENOMIC DNA]</scope>
    <source>
        <tissue evidence="5">Roots</tissue>
    </source>
</reference>
<evidence type="ECO:0000313" key="5">
    <source>
        <dbReference type="EMBL" id="KAK4761187.1"/>
    </source>
</evidence>
<keyword evidence="6" id="KW-1185">Reference proteome</keyword>
<dbReference type="AlphaFoldDB" id="A0AAN7K7J5"/>
<proteinExistence type="inferred from homology"/>
<dbReference type="PANTHER" id="PTHR31301:SF206">
    <property type="entry name" value="LOB DOMAIN-CONTAINING PROTEIN 1"/>
    <property type="match status" value="1"/>
</dbReference>
<evidence type="ECO:0000256" key="3">
    <source>
        <dbReference type="SAM" id="MobiDB-lite"/>
    </source>
</evidence>
<name>A0AAN7K7J5_9MYRT</name>
<protein>
    <recommendedName>
        <fullName evidence="4">LOB domain-containing protein</fullName>
    </recommendedName>
</protein>
<evidence type="ECO:0000256" key="1">
    <source>
        <dbReference type="ARBA" id="ARBA00005474"/>
    </source>
</evidence>
<dbReference type="PROSITE" id="PS50891">
    <property type="entry name" value="LOB"/>
    <property type="match status" value="1"/>
</dbReference>
<evidence type="ECO:0000259" key="4">
    <source>
        <dbReference type="PROSITE" id="PS50891"/>
    </source>
</evidence>
<evidence type="ECO:0000313" key="6">
    <source>
        <dbReference type="Proteomes" id="UP001345219"/>
    </source>
</evidence>
<feature type="region of interest" description="Disordered" evidence="3">
    <location>
        <begin position="1"/>
        <end position="20"/>
    </location>
</feature>
<comment type="similarity">
    <text evidence="1">Belongs to the LOB domain-containing protein family.</text>
</comment>
<accession>A0AAN7K7J5</accession>